<evidence type="ECO:0000313" key="1">
    <source>
        <dbReference type="EMBL" id="CAA25922.1"/>
    </source>
</evidence>
<name>V9H1E3_HUMAN</name>
<dbReference type="AlphaFoldDB" id="V9H1E3"/>
<reference evidence="1" key="1">
    <citation type="journal article" date="1984" name="Nucleic Acids Res.">
        <title>Human Cu/Zn superoxide dismutase gene: molecular characterization of its two mRNA species.</title>
        <authorList>
            <person name="Sherman L."/>
            <person name="Levanon D."/>
            <person name="Lieman-Hurwitz J."/>
            <person name="Dafni N."/>
            <person name="Groner Y."/>
        </authorList>
    </citation>
    <scope>NUCLEOTIDE SEQUENCE</scope>
</reference>
<organism evidence="1">
    <name type="scientific">Homo sapiens</name>
    <name type="common">Human</name>
    <dbReference type="NCBI Taxonomy" id="9606"/>
    <lineage>
        <taxon>Eukaryota</taxon>
        <taxon>Metazoa</taxon>
        <taxon>Chordata</taxon>
        <taxon>Craniata</taxon>
        <taxon>Vertebrata</taxon>
        <taxon>Euteleostomi</taxon>
        <taxon>Mammalia</taxon>
        <taxon>Eutheria</taxon>
        <taxon>Euarchontoglires</taxon>
        <taxon>Primates</taxon>
        <taxon>Haplorrhini</taxon>
        <taxon>Catarrhini</taxon>
        <taxon>Hominidae</taxon>
        <taxon>Homo</taxon>
    </lineage>
</organism>
<accession>V9H1E3</accession>
<proteinExistence type="predicted"/>
<dbReference type="EMBL" id="X01784">
    <property type="protein sequence ID" value="CAA25922.1"/>
    <property type="molecule type" value="Genomic_DNA"/>
</dbReference>
<sequence length="29" mass="3347">MSVSMTCILPDLNHRWVLNLSEFLCHSSL</sequence>
<reference evidence="1" key="2">
    <citation type="journal article" date="1985" name="EMBO J.">
        <title>Architecture and anatomy of the chromosomal locus in human chromosome 21 encoding the Cu/Zn superoxide dismutase.</title>
        <authorList>
            <person name="Levanon D."/>
            <person name="Lieman-Hurwitz J."/>
            <person name="Dafni N."/>
            <person name="Wigderson M."/>
            <person name="Sherman L."/>
            <person name="Bernstein Y."/>
            <person name="Laver-Rudich Z."/>
            <person name="Danciger E."/>
            <person name="Stein O."/>
            <person name="Groner Y."/>
        </authorList>
    </citation>
    <scope>NUCLEOTIDE SEQUENCE</scope>
</reference>
<protein>
    <submittedName>
        <fullName evidence="1">Superoxide dismutase (SOD-1) gene exon 5 and 3' flanking region</fullName>
    </submittedName>
</protein>